<dbReference type="Proteomes" id="UP000801492">
    <property type="component" value="Unassembled WGS sequence"/>
</dbReference>
<name>A0A8K0G5A7_IGNLU</name>
<evidence type="ECO:0000313" key="1">
    <source>
        <dbReference type="EMBL" id="KAF2892200.1"/>
    </source>
</evidence>
<accession>A0A8K0G5A7</accession>
<gene>
    <name evidence="1" type="ORF">ILUMI_13970</name>
</gene>
<dbReference type="OrthoDB" id="7978815at2759"/>
<reference evidence="1" key="1">
    <citation type="submission" date="2019-08" db="EMBL/GenBank/DDBJ databases">
        <title>The genome of the North American firefly Photinus pyralis.</title>
        <authorList>
            <consortium name="Photinus pyralis genome working group"/>
            <person name="Fallon T.R."/>
            <person name="Sander Lower S.E."/>
            <person name="Weng J.-K."/>
        </authorList>
    </citation>
    <scope>NUCLEOTIDE SEQUENCE</scope>
    <source>
        <strain evidence="1">TRF0915ILg1</strain>
        <tissue evidence="1">Whole body</tissue>
    </source>
</reference>
<organism evidence="1 2">
    <name type="scientific">Ignelater luminosus</name>
    <name type="common">Cucubano</name>
    <name type="synonym">Pyrophorus luminosus</name>
    <dbReference type="NCBI Taxonomy" id="2038154"/>
    <lineage>
        <taxon>Eukaryota</taxon>
        <taxon>Metazoa</taxon>
        <taxon>Ecdysozoa</taxon>
        <taxon>Arthropoda</taxon>
        <taxon>Hexapoda</taxon>
        <taxon>Insecta</taxon>
        <taxon>Pterygota</taxon>
        <taxon>Neoptera</taxon>
        <taxon>Endopterygota</taxon>
        <taxon>Coleoptera</taxon>
        <taxon>Polyphaga</taxon>
        <taxon>Elateriformia</taxon>
        <taxon>Elateroidea</taxon>
        <taxon>Elateridae</taxon>
        <taxon>Agrypninae</taxon>
        <taxon>Pyrophorini</taxon>
        <taxon>Ignelater</taxon>
    </lineage>
</organism>
<comment type="caution">
    <text evidence="1">The sequence shown here is derived from an EMBL/GenBank/DDBJ whole genome shotgun (WGS) entry which is preliminary data.</text>
</comment>
<dbReference type="EMBL" id="VTPC01008876">
    <property type="protein sequence ID" value="KAF2892200.1"/>
    <property type="molecule type" value="Genomic_DNA"/>
</dbReference>
<evidence type="ECO:0000313" key="2">
    <source>
        <dbReference type="Proteomes" id="UP000801492"/>
    </source>
</evidence>
<sequence length="87" mass="10009">MIHNNGYEQNLGLHMLFMNDSISRNELCEAMKSLGIPSKLMRLVKMTLTNTNNRIMREGSFSNPFQINRGFKAWKSPVSRPIQPRIG</sequence>
<proteinExistence type="predicted"/>
<protein>
    <submittedName>
        <fullName evidence="1">Uncharacterized protein</fullName>
    </submittedName>
</protein>
<keyword evidence="2" id="KW-1185">Reference proteome</keyword>
<dbReference type="AlphaFoldDB" id="A0A8K0G5A7"/>